<evidence type="ECO:0000313" key="2">
    <source>
        <dbReference type="Proteomes" id="UP000718593"/>
    </source>
</evidence>
<comment type="caution">
    <text evidence="1">The sequence shown here is derived from an EMBL/GenBank/DDBJ whole genome shotgun (WGS) entry which is preliminary data.</text>
</comment>
<sequence>MFNLNYNQFASAYRRYASRDAQTLVAELGWTGQRSPGSNGALLTSLALLAAGAPLAGTHAIAAGPLAGRRVYRGANRLADWLAERYALPEIIPLDRGLGEVACQLFGRRGIVAFIQGNGPFGGLIGLLDGRNAQVLCCRAAACHPVEIRFWELR</sequence>
<dbReference type="EMBL" id="JABZMI010000097">
    <property type="protein sequence ID" value="MBF1164673.1"/>
    <property type="molecule type" value="Genomic_DNA"/>
</dbReference>
<dbReference type="Proteomes" id="UP000718593">
    <property type="component" value="Unassembled WGS sequence"/>
</dbReference>
<dbReference type="AlphaFoldDB" id="A0A930G1D7"/>
<organism evidence="1 2">
    <name type="scientific">Dechloromonas agitata</name>
    <dbReference type="NCBI Taxonomy" id="73030"/>
    <lineage>
        <taxon>Bacteria</taxon>
        <taxon>Pseudomonadati</taxon>
        <taxon>Pseudomonadota</taxon>
        <taxon>Betaproteobacteria</taxon>
        <taxon>Rhodocyclales</taxon>
        <taxon>Azonexaceae</taxon>
        <taxon>Dechloromonas</taxon>
    </lineage>
</organism>
<protein>
    <submittedName>
        <fullName evidence="1">Uncharacterized protein</fullName>
    </submittedName>
</protein>
<name>A0A930G1D7_9RHOO</name>
<gene>
    <name evidence="1" type="ORF">HXL68_06495</name>
</gene>
<proteinExistence type="predicted"/>
<reference evidence="1" key="1">
    <citation type="submission" date="2020-04" db="EMBL/GenBank/DDBJ databases">
        <title>Deep metagenomics examines the oral microbiome during advanced dental caries in children, revealing novel taxa and co-occurrences with host molecules.</title>
        <authorList>
            <person name="Baker J.L."/>
            <person name="Morton J.T."/>
            <person name="Dinis M."/>
            <person name="Alvarez R."/>
            <person name="Tran N.C."/>
            <person name="Knight R."/>
            <person name="Edlund A."/>
        </authorList>
    </citation>
    <scope>NUCLEOTIDE SEQUENCE</scope>
    <source>
        <strain evidence="1">JCVI_32_bin.24</strain>
    </source>
</reference>
<dbReference type="Gene3D" id="4.10.280.80">
    <property type="match status" value="1"/>
</dbReference>
<accession>A0A930G1D7</accession>
<dbReference type="Gene3D" id="3.90.1720.80">
    <property type="match status" value="1"/>
</dbReference>
<evidence type="ECO:0000313" key="1">
    <source>
        <dbReference type="EMBL" id="MBF1164673.1"/>
    </source>
</evidence>